<proteinExistence type="predicted"/>
<name>A0A9P9KJZ1_FUSRE</name>
<evidence type="ECO:0000313" key="2">
    <source>
        <dbReference type="EMBL" id="KAH7255404.1"/>
    </source>
</evidence>
<comment type="caution">
    <text evidence="2">The sequence shown here is derived from an EMBL/GenBank/DDBJ whole genome shotgun (WGS) entry which is preliminary data.</text>
</comment>
<feature type="region of interest" description="Disordered" evidence="1">
    <location>
        <begin position="17"/>
        <end position="54"/>
    </location>
</feature>
<dbReference type="Proteomes" id="UP000720189">
    <property type="component" value="Unassembled WGS sequence"/>
</dbReference>
<dbReference type="PANTHER" id="PTHR47784">
    <property type="entry name" value="STEROL UPTAKE CONTROL PROTEIN 2"/>
    <property type="match status" value="1"/>
</dbReference>
<dbReference type="GeneID" id="70225388"/>
<accession>A0A9P9KJZ1</accession>
<gene>
    <name evidence="2" type="ORF">BKA55DRAFT_592729</name>
</gene>
<dbReference type="AlphaFoldDB" id="A0A9P9KJZ1"/>
<keyword evidence="3" id="KW-1185">Reference proteome</keyword>
<dbReference type="GO" id="GO:0001228">
    <property type="term" value="F:DNA-binding transcription activator activity, RNA polymerase II-specific"/>
    <property type="evidence" value="ECO:0007669"/>
    <property type="project" value="TreeGrafter"/>
</dbReference>
<feature type="compositionally biased region" description="Polar residues" evidence="1">
    <location>
        <begin position="34"/>
        <end position="46"/>
    </location>
</feature>
<evidence type="ECO:0000313" key="3">
    <source>
        <dbReference type="Proteomes" id="UP000720189"/>
    </source>
</evidence>
<dbReference type="InterPro" id="IPR053157">
    <property type="entry name" value="Sterol_Uptake_Regulator"/>
</dbReference>
<protein>
    <submittedName>
        <fullName evidence="2">Uncharacterized protein</fullName>
    </submittedName>
</protein>
<dbReference type="RefSeq" id="XP_046050973.1">
    <property type="nucleotide sequence ID" value="XM_046195434.1"/>
</dbReference>
<organism evidence="2 3">
    <name type="scientific">Fusarium redolens</name>
    <dbReference type="NCBI Taxonomy" id="48865"/>
    <lineage>
        <taxon>Eukaryota</taxon>
        <taxon>Fungi</taxon>
        <taxon>Dikarya</taxon>
        <taxon>Ascomycota</taxon>
        <taxon>Pezizomycotina</taxon>
        <taxon>Sordariomycetes</taxon>
        <taxon>Hypocreomycetidae</taxon>
        <taxon>Hypocreales</taxon>
        <taxon>Nectriaceae</taxon>
        <taxon>Fusarium</taxon>
        <taxon>Fusarium redolens species complex</taxon>
    </lineage>
</organism>
<reference evidence="2" key="1">
    <citation type="journal article" date="2021" name="Nat. Commun.">
        <title>Genetic determinants of endophytism in the Arabidopsis root mycobiome.</title>
        <authorList>
            <person name="Mesny F."/>
            <person name="Miyauchi S."/>
            <person name="Thiergart T."/>
            <person name="Pickel B."/>
            <person name="Atanasova L."/>
            <person name="Karlsson M."/>
            <person name="Huettel B."/>
            <person name="Barry K.W."/>
            <person name="Haridas S."/>
            <person name="Chen C."/>
            <person name="Bauer D."/>
            <person name="Andreopoulos W."/>
            <person name="Pangilinan J."/>
            <person name="LaButti K."/>
            <person name="Riley R."/>
            <person name="Lipzen A."/>
            <person name="Clum A."/>
            <person name="Drula E."/>
            <person name="Henrissat B."/>
            <person name="Kohler A."/>
            <person name="Grigoriev I.V."/>
            <person name="Martin F.M."/>
            <person name="Hacquard S."/>
        </authorList>
    </citation>
    <scope>NUCLEOTIDE SEQUENCE</scope>
    <source>
        <strain evidence="2">MPI-CAGE-AT-0023</strain>
    </source>
</reference>
<dbReference type="PANTHER" id="PTHR47784:SF9">
    <property type="entry name" value="ZN(II)2CYS6 TRANSCRIPTION FACTOR (EUROFUNG)"/>
    <property type="match status" value="1"/>
</dbReference>
<sequence length="317" mass="36825">MEDTELPCKRAPKLFHKKSRTGCQQCRGRRVKSTRSSGSSPTNTAIESPESDSRRRQELKLFHQYITDTGPSLAFDESAKHFWRSTFTDLEANDICAKYLSLAIQEHHKDLTELSIQNVDCACLASSMLRIHSFARLQARPLEPHTPPLNWLRMSNSIRDLFLRALDLVQDNPESVAYVMIDSVSEFLNDNQSEEMRRDWKHLLSREEPHKLEEPGTWKTMGSKKHSARSVCRKLIVFPMLLHKRFADMVEELRPRALVILAHYFALLSTVSKHWWIGDSGFREVRAICLIVPEEWQSLLDWPKRILLEQDVTMDEI</sequence>
<dbReference type="OrthoDB" id="3546279at2759"/>
<dbReference type="EMBL" id="JAGMUX010000006">
    <property type="protein sequence ID" value="KAH7255404.1"/>
    <property type="molecule type" value="Genomic_DNA"/>
</dbReference>
<evidence type="ECO:0000256" key="1">
    <source>
        <dbReference type="SAM" id="MobiDB-lite"/>
    </source>
</evidence>